<keyword evidence="1" id="KW-0677">Repeat</keyword>
<dbReference type="EMBL" id="OX465086">
    <property type="protein sequence ID" value="CAI9259420.1"/>
    <property type="molecule type" value="Genomic_DNA"/>
</dbReference>
<gene>
    <name evidence="5" type="ORF">LSALG_LOCUS314</name>
</gene>
<evidence type="ECO:0000313" key="5">
    <source>
        <dbReference type="EMBL" id="CAI9259420.1"/>
    </source>
</evidence>
<name>A0AA35V537_LACSI</name>
<organism evidence="5 6">
    <name type="scientific">Lactuca saligna</name>
    <name type="common">Willowleaf lettuce</name>
    <dbReference type="NCBI Taxonomy" id="75948"/>
    <lineage>
        <taxon>Eukaryota</taxon>
        <taxon>Viridiplantae</taxon>
        <taxon>Streptophyta</taxon>
        <taxon>Embryophyta</taxon>
        <taxon>Tracheophyta</taxon>
        <taxon>Spermatophyta</taxon>
        <taxon>Magnoliopsida</taxon>
        <taxon>eudicotyledons</taxon>
        <taxon>Gunneridae</taxon>
        <taxon>Pentapetalae</taxon>
        <taxon>asterids</taxon>
        <taxon>campanulids</taxon>
        <taxon>Asterales</taxon>
        <taxon>Asteraceae</taxon>
        <taxon>Cichorioideae</taxon>
        <taxon>Cichorieae</taxon>
        <taxon>Lactucinae</taxon>
        <taxon>Lactuca</taxon>
    </lineage>
</organism>
<accession>A0AA35V537</accession>
<evidence type="ECO:0000313" key="6">
    <source>
        <dbReference type="Proteomes" id="UP001177003"/>
    </source>
</evidence>
<keyword evidence="3" id="KW-0611">Plant defense</keyword>
<dbReference type="GO" id="GO:0006952">
    <property type="term" value="P:defense response"/>
    <property type="evidence" value="ECO:0007669"/>
    <property type="project" value="UniProtKB-KW"/>
</dbReference>
<proteinExistence type="predicted"/>
<dbReference type="Gene3D" id="1.20.5.4130">
    <property type="match status" value="1"/>
</dbReference>
<dbReference type="Pfam" id="PF18052">
    <property type="entry name" value="Rx_N"/>
    <property type="match status" value="1"/>
</dbReference>
<keyword evidence="2" id="KW-0547">Nucleotide-binding</keyword>
<protein>
    <recommendedName>
        <fullName evidence="4">Disease resistance N-terminal domain-containing protein</fullName>
    </recommendedName>
</protein>
<keyword evidence="6" id="KW-1185">Reference proteome</keyword>
<evidence type="ECO:0000256" key="3">
    <source>
        <dbReference type="ARBA" id="ARBA00022821"/>
    </source>
</evidence>
<dbReference type="Proteomes" id="UP001177003">
    <property type="component" value="Chromosome 0"/>
</dbReference>
<evidence type="ECO:0000256" key="2">
    <source>
        <dbReference type="ARBA" id="ARBA00022741"/>
    </source>
</evidence>
<reference evidence="5" key="1">
    <citation type="submission" date="2023-04" db="EMBL/GenBank/DDBJ databases">
        <authorList>
            <person name="Vijverberg K."/>
            <person name="Xiong W."/>
            <person name="Schranz E."/>
        </authorList>
    </citation>
    <scope>NUCLEOTIDE SEQUENCE</scope>
</reference>
<evidence type="ECO:0000256" key="1">
    <source>
        <dbReference type="ARBA" id="ARBA00022737"/>
    </source>
</evidence>
<dbReference type="GO" id="GO:0000166">
    <property type="term" value="F:nucleotide binding"/>
    <property type="evidence" value="ECO:0007669"/>
    <property type="project" value="UniProtKB-KW"/>
</dbReference>
<feature type="domain" description="Disease resistance N-terminal" evidence="4">
    <location>
        <begin position="5"/>
        <end position="56"/>
    </location>
</feature>
<dbReference type="AlphaFoldDB" id="A0AA35V537"/>
<dbReference type="InterPro" id="IPR041118">
    <property type="entry name" value="Rx_N"/>
</dbReference>
<evidence type="ECO:0000259" key="4">
    <source>
        <dbReference type="Pfam" id="PF18052"/>
    </source>
</evidence>
<sequence>MADAVVEFLLENLKQLLLYNSDVIYGVKGQVDSLYRELSLMNTFLKDAKEKFNSAMQKERSTFSRIIHVFDYPTKLRSVAKDIESIKTKVKEIYDNKMFGIEALYTVESSNRASCSSQRRKPMIEEDNVVGFDEETKELVSRLTNISELL</sequence>